<proteinExistence type="predicted"/>
<name>A0A8S5LFV8_9CAUD</name>
<dbReference type="EMBL" id="BK014710">
    <property type="protein sequence ID" value="DAD68824.1"/>
    <property type="molecule type" value="Genomic_DNA"/>
</dbReference>
<sequence>MLVLSKRNIDITAPDGSTVVHLRRDGLESVPDWVGELPYFRELVADGKIVVTGKTDRETQAAAEKKTRVRRGKETTEE</sequence>
<evidence type="ECO:0000313" key="2">
    <source>
        <dbReference type="EMBL" id="DAD68824.1"/>
    </source>
</evidence>
<protein>
    <submittedName>
        <fullName evidence="2">Uncharacterized protein</fullName>
    </submittedName>
</protein>
<organism evidence="2">
    <name type="scientific">Myoviridae sp. ctHP32</name>
    <dbReference type="NCBI Taxonomy" id="2823539"/>
    <lineage>
        <taxon>Viruses</taxon>
        <taxon>Duplodnaviria</taxon>
        <taxon>Heunggongvirae</taxon>
        <taxon>Uroviricota</taxon>
        <taxon>Caudoviricetes</taxon>
    </lineage>
</organism>
<accession>A0A8S5LFV8</accession>
<evidence type="ECO:0000256" key="1">
    <source>
        <dbReference type="SAM" id="MobiDB-lite"/>
    </source>
</evidence>
<reference evidence="2" key="1">
    <citation type="journal article" date="2021" name="Proc. Natl. Acad. Sci. U.S.A.">
        <title>A Catalog of Tens of Thousands of Viruses from Human Metagenomes Reveals Hidden Associations with Chronic Diseases.</title>
        <authorList>
            <person name="Tisza M.J."/>
            <person name="Buck C.B."/>
        </authorList>
    </citation>
    <scope>NUCLEOTIDE SEQUENCE</scope>
    <source>
        <strain evidence="2">CtHP32</strain>
    </source>
</reference>
<feature type="region of interest" description="Disordered" evidence="1">
    <location>
        <begin position="56"/>
        <end position="78"/>
    </location>
</feature>